<comment type="catalytic activity">
    <reaction evidence="8 9">
        <text>[[Fe-S] cluster scaffold protein carrying a second [4Fe-4S](2+) cluster] + N(6)-octanoyl-L-lysyl-[protein] + 2 oxidized [2Fe-2S]-[ferredoxin] + 2 S-adenosyl-L-methionine + 4 H(+) = [[Fe-S] cluster scaffold protein] + N(6)-[(R)-dihydrolipoyl]-L-lysyl-[protein] + 4 Fe(3+) + 2 hydrogen sulfide + 2 5'-deoxyadenosine + 2 L-methionine + 2 reduced [2Fe-2S]-[ferredoxin]</text>
        <dbReference type="Rhea" id="RHEA:16585"/>
        <dbReference type="Rhea" id="RHEA-COMP:9928"/>
        <dbReference type="Rhea" id="RHEA-COMP:10000"/>
        <dbReference type="Rhea" id="RHEA-COMP:10001"/>
        <dbReference type="Rhea" id="RHEA-COMP:10475"/>
        <dbReference type="Rhea" id="RHEA-COMP:14568"/>
        <dbReference type="Rhea" id="RHEA-COMP:14569"/>
        <dbReference type="ChEBI" id="CHEBI:15378"/>
        <dbReference type="ChEBI" id="CHEBI:17319"/>
        <dbReference type="ChEBI" id="CHEBI:29034"/>
        <dbReference type="ChEBI" id="CHEBI:29919"/>
        <dbReference type="ChEBI" id="CHEBI:33722"/>
        <dbReference type="ChEBI" id="CHEBI:33737"/>
        <dbReference type="ChEBI" id="CHEBI:33738"/>
        <dbReference type="ChEBI" id="CHEBI:57844"/>
        <dbReference type="ChEBI" id="CHEBI:59789"/>
        <dbReference type="ChEBI" id="CHEBI:78809"/>
        <dbReference type="ChEBI" id="CHEBI:83100"/>
        <dbReference type="EC" id="2.8.1.8"/>
    </reaction>
</comment>
<dbReference type="GO" id="GO:0016992">
    <property type="term" value="F:lipoate synthase activity"/>
    <property type="evidence" value="ECO:0007669"/>
    <property type="project" value="UniProtKB-UniRule"/>
</dbReference>
<feature type="binding site" evidence="9">
    <location>
        <position position="54"/>
    </location>
    <ligand>
        <name>[4Fe-4S] cluster</name>
        <dbReference type="ChEBI" id="CHEBI:49883"/>
        <label>1</label>
    </ligand>
</feature>
<evidence type="ECO:0000313" key="11">
    <source>
        <dbReference type="EMBL" id="SDP08074.1"/>
    </source>
</evidence>
<dbReference type="SMART" id="SM00729">
    <property type="entry name" value="Elp3"/>
    <property type="match status" value="1"/>
</dbReference>
<dbReference type="EC" id="2.8.1.8" evidence="9"/>
<keyword evidence="1 9" id="KW-0004">4Fe-4S</keyword>
<dbReference type="CDD" id="cd01335">
    <property type="entry name" value="Radical_SAM"/>
    <property type="match status" value="1"/>
</dbReference>
<dbReference type="Proteomes" id="UP000199073">
    <property type="component" value="Unassembled WGS sequence"/>
</dbReference>
<gene>
    <name evidence="9" type="primary">lipA</name>
    <name evidence="11" type="ORF">SAMN05660330_01747</name>
</gene>
<feature type="domain" description="Radical SAM core" evidence="10">
    <location>
        <begin position="55"/>
        <end position="271"/>
    </location>
</feature>
<dbReference type="SFLD" id="SFLDS00029">
    <property type="entry name" value="Radical_SAM"/>
    <property type="match status" value="1"/>
</dbReference>
<dbReference type="AlphaFoldDB" id="A0A1H0PSU9"/>
<dbReference type="OrthoDB" id="9787898at2"/>
<feature type="binding site" evidence="9">
    <location>
        <position position="76"/>
    </location>
    <ligand>
        <name>[4Fe-4S] cluster</name>
        <dbReference type="ChEBI" id="CHEBI:49883"/>
        <label>2</label>
        <note>4Fe-4S-S-AdoMet</note>
    </ligand>
</feature>
<keyword evidence="4 9" id="KW-0949">S-adenosyl-L-methionine</keyword>
<evidence type="ECO:0000256" key="3">
    <source>
        <dbReference type="ARBA" id="ARBA00022679"/>
    </source>
</evidence>
<evidence type="ECO:0000259" key="10">
    <source>
        <dbReference type="PROSITE" id="PS51918"/>
    </source>
</evidence>
<dbReference type="InterPro" id="IPR003698">
    <property type="entry name" value="Lipoyl_synth"/>
</dbReference>
<protein>
    <recommendedName>
        <fullName evidence="9">Lipoyl synthase</fullName>
        <ecNumber evidence="9">2.8.1.8</ecNumber>
    </recommendedName>
    <alternativeName>
        <fullName evidence="9">Lip-syn</fullName>
        <shortName evidence="9">LS</shortName>
    </alternativeName>
    <alternativeName>
        <fullName evidence="9">Lipoate synthase</fullName>
    </alternativeName>
    <alternativeName>
        <fullName evidence="9">Lipoic acid synthase</fullName>
    </alternativeName>
    <alternativeName>
        <fullName evidence="9">Sulfur insertion protein LipA</fullName>
    </alternativeName>
</protein>
<dbReference type="GO" id="GO:0051539">
    <property type="term" value="F:4 iron, 4 sulfur cluster binding"/>
    <property type="evidence" value="ECO:0007669"/>
    <property type="project" value="UniProtKB-UniRule"/>
</dbReference>
<accession>A0A1H0PSU9</accession>
<dbReference type="STRING" id="91360.SAMN05660330_01747"/>
<evidence type="ECO:0000256" key="8">
    <source>
        <dbReference type="ARBA" id="ARBA00047326"/>
    </source>
</evidence>
<proteinExistence type="inferred from homology"/>
<feature type="binding site" evidence="9">
    <location>
        <position position="73"/>
    </location>
    <ligand>
        <name>[4Fe-4S] cluster</name>
        <dbReference type="ChEBI" id="CHEBI:49883"/>
        <label>2</label>
        <note>4Fe-4S-S-AdoMet</note>
    </ligand>
</feature>
<keyword evidence="12" id="KW-1185">Reference proteome</keyword>
<feature type="binding site" evidence="9">
    <location>
        <position position="69"/>
    </location>
    <ligand>
        <name>[4Fe-4S] cluster</name>
        <dbReference type="ChEBI" id="CHEBI:49883"/>
        <label>2</label>
        <note>4Fe-4S-S-AdoMet</note>
    </ligand>
</feature>
<keyword evidence="6 9" id="KW-0408">Iron</keyword>
<dbReference type="InterPro" id="IPR031691">
    <property type="entry name" value="LIAS_N"/>
</dbReference>
<dbReference type="Gene3D" id="3.20.20.70">
    <property type="entry name" value="Aldolase class I"/>
    <property type="match status" value="1"/>
</dbReference>
<dbReference type="GO" id="GO:0046872">
    <property type="term" value="F:metal ion binding"/>
    <property type="evidence" value="ECO:0007669"/>
    <property type="project" value="UniProtKB-KW"/>
</dbReference>
<dbReference type="SUPFAM" id="SSF102114">
    <property type="entry name" value="Radical SAM enzymes"/>
    <property type="match status" value="1"/>
</dbReference>
<keyword evidence="3 9" id="KW-0808">Transferase</keyword>
<evidence type="ECO:0000256" key="7">
    <source>
        <dbReference type="ARBA" id="ARBA00023014"/>
    </source>
</evidence>
<comment type="similarity">
    <text evidence="9">Belongs to the radical SAM superfamily. Lipoyl synthase family.</text>
</comment>
<dbReference type="HAMAP" id="MF_00206">
    <property type="entry name" value="Lipoyl_synth"/>
    <property type="match status" value="1"/>
</dbReference>
<dbReference type="NCBIfam" id="NF004019">
    <property type="entry name" value="PRK05481.1"/>
    <property type="match status" value="1"/>
</dbReference>
<dbReference type="UniPathway" id="UPA00538">
    <property type="reaction ID" value="UER00593"/>
</dbReference>
<keyword evidence="2 9" id="KW-0963">Cytoplasm</keyword>
<comment type="pathway">
    <text evidence="9">Protein modification; protein lipoylation via endogenous pathway; protein N(6)-(lipoyl)lysine from octanoyl-[acyl-carrier-protein]: step 2/2.</text>
</comment>
<evidence type="ECO:0000256" key="6">
    <source>
        <dbReference type="ARBA" id="ARBA00023004"/>
    </source>
</evidence>
<dbReference type="FunFam" id="3.20.20.70:FF:000040">
    <property type="entry name" value="Lipoyl synthase"/>
    <property type="match status" value="1"/>
</dbReference>
<evidence type="ECO:0000256" key="4">
    <source>
        <dbReference type="ARBA" id="ARBA00022691"/>
    </source>
</evidence>
<dbReference type="NCBIfam" id="TIGR00510">
    <property type="entry name" value="lipA"/>
    <property type="match status" value="1"/>
</dbReference>
<feature type="binding site" evidence="9">
    <location>
        <position position="48"/>
    </location>
    <ligand>
        <name>[4Fe-4S] cluster</name>
        <dbReference type="ChEBI" id="CHEBI:49883"/>
        <label>1</label>
    </ligand>
</feature>
<dbReference type="InterPro" id="IPR013785">
    <property type="entry name" value="Aldolase_TIM"/>
</dbReference>
<evidence type="ECO:0000256" key="2">
    <source>
        <dbReference type="ARBA" id="ARBA00022490"/>
    </source>
</evidence>
<feature type="binding site" evidence="9">
    <location>
        <position position="282"/>
    </location>
    <ligand>
        <name>[4Fe-4S] cluster</name>
        <dbReference type="ChEBI" id="CHEBI:49883"/>
        <label>1</label>
    </ligand>
</feature>
<dbReference type="InterPro" id="IPR058240">
    <property type="entry name" value="rSAM_sf"/>
</dbReference>
<dbReference type="PANTHER" id="PTHR10949:SF0">
    <property type="entry name" value="LIPOYL SYNTHASE, MITOCHONDRIAL"/>
    <property type="match status" value="1"/>
</dbReference>
<dbReference type="RefSeq" id="WP_092221874.1">
    <property type="nucleotide sequence ID" value="NZ_FNJI01000010.1"/>
</dbReference>
<sequence>MKQTENHEIRIRKPKWLKKRLPRGPEYGKMTNLLADSCLATVCQEAQCPNQFECFSKGTATFMIMGERCTRNCRFCAVSYKPIGPPDPEEPGRIADAVATLGLKYAVVTSVTRDDLPDGGASHFKKVLTAIAKKTPGVRVEILIPDLQGNWEALAVILEGNPTVLNHNVETVPRLYERVRPEAVYSRSLRLLQEAKRIRPDIPSKSGIMVGLGETRDEILSVMKDLRTHDCDILTLGQYLQPSRAHLPVDRFVTPEEFIFLKEQALKLGFKAVASSPTVRSSFEAGILYEQVIGAVDRKN</sequence>
<feature type="binding site" evidence="9">
    <location>
        <position position="43"/>
    </location>
    <ligand>
        <name>[4Fe-4S] cluster</name>
        <dbReference type="ChEBI" id="CHEBI:49883"/>
        <label>1</label>
    </ligand>
</feature>
<organism evidence="11 12">
    <name type="scientific">Desulforhopalus singaporensis</name>
    <dbReference type="NCBI Taxonomy" id="91360"/>
    <lineage>
        <taxon>Bacteria</taxon>
        <taxon>Pseudomonadati</taxon>
        <taxon>Thermodesulfobacteriota</taxon>
        <taxon>Desulfobulbia</taxon>
        <taxon>Desulfobulbales</taxon>
        <taxon>Desulfocapsaceae</taxon>
        <taxon>Desulforhopalus</taxon>
    </lineage>
</organism>
<dbReference type="EMBL" id="FNJI01000010">
    <property type="protein sequence ID" value="SDP08074.1"/>
    <property type="molecule type" value="Genomic_DNA"/>
</dbReference>
<dbReference type="SFLD" id="SFLDG01058">
    <property type="entry name" value="lipoyl_synthase_like"/>
    <property type="match status" value="1"/>
</dbReference>
<comment type="cofactor">
    <cofactor evidence="9">
        <name>[4Fe-4S] cluster</name>
        <dbReference type="ChEBI" id="CHEBI:49883"/>
    </cofactor>
    <text evidence="9">Binds 2 [4Fe-4S] clusters per subunit. One cluster is coordinated with 3 cysteines and an exchangeable S-adenosyl-L-methionine.</text>
</comment>
<dbReference type="GO" id="GO:0009249">
    <property type="term" value="P:protein lipoylation"/>
    <property type="evidence" value="ECO:0007669"/>
    <property type="project" value="UniProtKB-UniRule"/>
</dbReference>
<evidence type="ECO:0000313" key="12">
    <source>
        <dbReference type="Proteomes" id="UP000199073"/>
    </source>
</evidence>
<keyword evidence="5 9" id="KW-0479">Metal-binding</keyword>
<dbReference type="Pfam" id="PF04055">
    <property type="entry name" value="Radical_SAM"/>
    <property type="match status" value="1"/>
</dbReference>
<comment type="function">
    <text evidence="9">Catalyzes the radical-mediated insertion of two sulfur atoms into the C-6 and C-8 positions of the octanoyl moiety bound to the lipoyl domains of lipoate-dependent enzymes, thereby converting the octanoylated domains into lipoylated derivatives.</text>
</comment>
<dbReference type="Pfam" id="PF16881">
    <property type="entry name" value="LIAS_N"/>
    <property type="match status" value="1"/>
</dbReference>
<comment type="subcellular location">
    <subcellularLocation>
        <location evidence="9">Cytoplasm</location>
    </subcellularLocation>
</comment>
<dbReference type="InterPro" id="IPR006638">
    <property type="entry name" value="Elp3/MiaA/NifB-like_rSAM"/>
</dbReference>
<dbReference type="SFLD" id="SFLDF00271">
    <property type="entry name" value="lipoyl_synthase"/>
    <property type="match status" value="1"/>
</dbReference>
<reference evidence="11 12" key="1">
    <citation type="submission" date="2016-10" db="EMBL/GenBank/DDBJ databases">
        <authorList>
            <person name="de Groot N.N."/>
        </authorList>
    </citation>
    <scope>NUCLEOTIDE SEQUENCE [LARGE SCALE GENOMIC DNA]</scope>
    <source>
        <strain evidence="11 12">DSM 12130</strain>
    </source>
</reference>
<dbReference type="InterPro" id="IPR007197">
    <property type="entry name" value="rSAM"/>
</dbReference>
<dbReference type="PIRSF" id="PIRSF005963">
    <property type="entry name" value="Lipoyl_synth"/>
    <property type="match status" value="1"/>
</dbReference>
<dbReference type="NCBIfam" id="NF009544">
    <property type="entry name" value="PRK12928.1"/>
    <property type="match status" value="1"/>
</dbReference>
<evidence type="ECO:0000256" key="1">
    <source>
        <dbReference type="ARBA" id="ARBA00022485"/>
    </source>
</evidence>
<name>A0A1H0PSU9_9BACT</name>
<dbReference type="PANTHER" id="PTHR10949">
    <property type="entry name" value="LIPOYL SYNTHASE"/>
    <property type="match status" value="1"/>
</dbReference>
<dbReference type="PROSITE" id="PS51918">
    <property type="entry name" value="RADICAL_SAM"/>
    <property type="match status" value="1"/>
</dbReference>
<evidence type="ECO:0000256" key="5">
    <source>
        <dbReference type="ARBA" id="ARBA00022723"/>
    </source>
</evidence>
<evidence type="ECO:0000256" key="9">
    <source>
        <dbReference type="HAMAP-Rule" id="MF_00206"/>
    </source>
</evidence>
<dbReference type="GO" id="GO:0005737">
    <property type="term" value="C:cytoplasm"/>
    <property type="evidence" value="ECO:0007669"/>
    <property type="project" value="UniProtKB-SubCell"/>
</dbReference>
<keyword evidence="7 9" id="KW-0411">Iron-sulfur</keyword>